<dbReference type="OrthoDB" id="604358at2"/>
<evidence type="ECO:0000256" key="1">
    <source>
        <dbReference type="ARBA" id="ARBA00004571"/>
    </source>
</evidence>
<evidence type="ECO:0000256" key="8">
    <source>
        <dbReference type="PROSITE-ProRule" id="PRU01360"/>
    </source>
</evidence>
<evidence type="ECO:0000313" key="14">
    <source>
        <dbReference type="Proteomes" id="UP000435036"/>
    </source>
</evidence>
<evidence type="ECO:0000256" key="4">
    <source>
        <dbReference type="ARBA" id="ARBA00022692"/>
    </source>
</evidence>
<evidence type="ECO:0000256" key="3">
    <source>
        <dbReference type="ARBA" id="ARBA00022452"/>
    </source>
</evidence>
<keyword evidence="5 9" id="KW-0798">TonB box</keyword>
<dbReference type="SUPFAM" id="SSF49464">
    <property type="entry name" value="Carboxypeptidase regulatory domain-like"/>
    <property type="match status" value="1"/>
</dbReference>
<dbReference type="Proteomes" id="UP000435036">
    <property type="component" value="Unassembled WGS sequence"/>
</dbReference>
<keyword evidence="3 8" id="KW-1134">Transmembrane beta strand</keyword>
<dbReference type="Gene3D" id="2.40.170.20">
    <property type="entry name" value="TonB-dependent receptor, beta-barrel domain"/>
    <property type="match status" value="1"/>
</dbReference>
<evidence type="ECO:0000256" key="2">
    <source>
        <dbReference type="ARBA" id="ARBA00022448"/>
    </source>
</evidence>
<comment type="subcellular location">
    <subcellularLocation>
        <location evidence="1 8">Cell outer membrane</location>
        <topology evidence="1 8">Multi-pass membrane protein</topology>
    </subcellularLocation>
</comment>
<dbReference type="InterPro" id="IPR037066">
    <property type="entry name" value="Plug_dom_sf"/>
</dbReference>
<feature type="signal peptide" evidence="10">
    <location>
        <begin position="1"/>
        <end position="22"/>
    </location>
</feature>
<feature type="domain" description="TonB-dependent receptor plug" evidence="12">
    <location>
        <begin position="119"/>
        <end position="224"/>
    </location>
</feature>
<evidence type="ECO:0000256" key="6">
    <source>
        <dbReference type="ARBA" id="ARBA00023136"/>
    </source>
</evidence>
<evidence type="ECO:0000256" key="5">
    <source>
        <dbReference type="ARBA" id="ARBA00023077"/>
    </source>
</evidence>
<accession>A0A6N8KUF8</accession>
<dbReference type="InterPro" id="IPR008969">
    <property type="entry name" value="CarboxyPept-like_regulatory"/>
</dbReference>
<dbReference type="NCBIfam" id="TIGR04056">
    <property type="entry name" value="OMP_RagA_SusC"/>
    <property type="match status" value="1"/>
</dbReference>
<keyword evidence="2 8" id="KW-0813">Transport</keyword>
<proteinExistence type="inferred from homology"/>
<dbReference type="Pfam" id="PF00593">
    <property type="entry name" value="TonB_dep_Rec_b-barrel"/>
    <property type="match status" value="1"/>
</dbReference>
<feature type="chain" id="PRO_5026678353" evidence="10">
    <location>
        <begin position="23"/>
        <end position="1058"/>
    </location>
</feature>
<comment type="caution">
    <text evidence="13">The sequence shown here is derived from an EMBL/GenBank/DDBJ whole genome shotgun (WGS) entry which is preliminary data.</text>
</comment>
<keyword evidence="10" id="KW-0732">Signal</keyword>
<dbReference type="Pfam" id="PF13715">
    <property type="entry name" value="CarbopepD_reg_2"/>
    <property type="match status" value="1"/>
</dbReference>
<dbReference type="Pfam" id="PF07715">
    <property type="entry name" value="Plug"/>
    <property type="match status" value="1"/>
</dbReference>
<sequence length="1058" mass="116639">MISIRPFMVLICLILFEVTAYAQGGPSVSGTVRNAQGIPLMGVSVSAIAGKTDTQTDANGAYKLNVASLTDSLRFSFIGFTMQRIAINGRSTVNITMQDDATGLDEVVVVGYGTQKKGQLTASVDVISGDRLKDRPATSVADLIKGTSPNVNVNMGMRGGEPGSGSSLNIRGVGSLSANSSPLVLVDGVEMDISRVDPETVDNISILKDASASAVYGSKAPFGVILITTKKGKRGEGVSMDYSNNFSLAKPIHLPHFVDSYTWATAYNQANANAGLTPVYSDEQMERIKGYLDGTFEYEYDPNKPIDNIWAGRRNGNANNDWPHILMGNNALSQKHNVNVSGGSEKTQYFLSAGLANQGGTYAFGNDSYKRYNLMSNISTQVTDWFRVNSSIKWASAQVDFPMGETTVGREHTFREMLMFAPMMPYHNINGTVQSPLVRLLQDSGRDKSKTADFMANLGGEIEPIKGWKTAVNYNYNIKNTKASSNPKPVMVELGTGAFGNIGKPTASYTSLYAEQVYKMINAVTSYEKQMDDHYFKVMAGFEQEENLYTNLSATGNSPVVPENPSIITSIGGITAGDNMYDWATRGFFGRVNYNFQEKYLVEVAGRSNGSSNFPKNLRYKFFPSASLGYVVSKEPFFESLSNSINYMKLRASYGSLGNQNIANYLYYSKVPIYNELNWIINASRPQYANAPNLISDDISWETITTLNLGVDLNFLKNRLGVNFDWYNRVTDNMLGPAQELPFPLGTATPQTNNAKLATKGFELVLSWDDRLDNGIGYNIRGTLGDSRTKILEYLNLTGNIDTWYKGKNHGEIWGFETDGIIQTAGEPMADQSKYHAKWGPGDMKYKDLNGDNIINDGTRTLDNHGDLKVIGNRSARYNYGISAGMNWKGIDFNMFWQGVAKRDIYPETTTPLFWGMTNDWASSGLYKGSPALDYWRPADEQNILGPNTDAFLPKPYFTAETVKNRQVQSRYMLNAGYIRLKNVQVGYTFPESITGKVFSKARIYFSGENLLTFTSLPEVYDPETSVSSISAEGGYLTSGVIYPMSRTLSLGINLTLK</sequence>
<dbReference type="InterPro" id="IPR023996">
    <property type="entry name" value="TonB-dep_OMP_SusC/RagA"/>
</dbReference>
<protein>
    <submittedName>
        <fullName evidence="13">SusC/RagA family TonB-linked outer membrane protein</fullName>
    </submittedName>
</protein>
<dbReference type="InterPro" id="IPR012910">
    <property type="entry name" value="Plug_dom"/>
</dbReference>
<gene>
    <name evidence="13" type="ORF">GQF63_01590</name>
</gene>
<keyword evidence="14" id="KW-1185">Reference proteome</keyword>
<dbReference type="InterPro" id="IPR023997">
    <property type="entry name" value="TonB-dep_OMP_SusC/RagA_CS"/>
</dbReference>
<keyword evidence="7 8" id="KW-0998">Cell outer membrane</keyword>
<dbReference type="Gene3D" id="2.60.40.1120">
    <property type="entry name" value="Carboxypeptidase-like, regulatory domain"/>
    <property type="match status" value="1"/>
</dbReference>
<dbReference type="RefSeq" id="WP_160367335.1">
    <property type="nucleotide sequence ID" value="NZ_WSQA01000001.1"/>
</dbReference>
<evidence type="ECO:0000256" key="7">
    <source>
        <dbReference type="ARBA" id="ARBA00023237"/>
    </source>
</evidence>
<comment type="similarity">
    <text evidence="8 9">Belongs to the TonB-dependent receptor family.</text>
</comment>
<dbReference type="InterPro" id="IPR000531">
    <property type="entry name" value="Beta-barrel_TonB"/>
</dbReference>
<dbReference type="InterPro" id="IPR039426">
    <property type="entry name" value="TonB-dep_rcpt-like"/>
</dbReference>
<evidence type="ECO:0000259" key="12">
    <source>
        <dbReference type="Pfam" id="PF07715"/>
    </source>
</evidence>
<evidence type="ECO:0000256" key="9">
    <source>
        <dbReference type="RuleBase" id="RU003357"/>
    </source>
</evidence>
<dbReference type="Gene3D" id="2.170.130.10">
    <property type="entry name" value="TonB-dependent receptor, plug domain"/>
    <property type="match status" value="1"/>
</dbReference>
<keyword evidence="6 8" id="KW-0472">Membrane</keyword>
<dbReference type="PROSITE" id="PS52016">
    <property type="entry name" value="TONB_DEPENDENT_REC_3"/>
    <property type="match status" value="1"/>
</dbReference>
<dbReference type="GO" id="GO:0009279">
    <property type="term" value="C:cell outer membrane"/>
    <property type="evidence" value="ECO:0007669"/>
    <property type="project" value="UniProtKB-SubCell"/>
</dbReference>
<evidence type="ECO:0000256" key="10">
    <source>
        <dbReference type="SAM" id="SignalP"/>
    </source>
</evidence>
<dbReference type="AlphaFoldDB" id="A0A6N8KUF8"/>
<feature type="domain" description="TonB-dependent receptor-like beta-barrel" evidence="11">
    <location>
        <begin position="443"/>
        <end position="848"/>
    </location>
</feature>
<reference evidence="13 14" key="1">
    <citation type="submission" date="2019-12" db="EMBL/GenBank/DDBJ databases">
        <authorList>
            <person name="Dong K."/>
        </authorList>
    </citation>
    <scope>NUCLEOTIDE SEQUENCE [LARGE SCALE GENOMIC DNA]</scope>
    <source>
        <strain evidence="13 14">JCM 31225</strain>
    </source>
</reference>
<keyword evidence="4 8" id="KW-0812">Transmembrane</keyword>
<organism evidence="13 14">
    <name type="scientific">Sphingobacterium humi</name>
    <dbReference type="NCBI Taxonomy" id="1796905"/>
    <lineage>
        <taxon>Bacteria</taxon>
        <taxon>Pseudomonadati</taxon>
        <taxon>Bacteroidota</taxon>
        <taxon>Sphingobacteriia</taxon>
        <taxon>Sphingobacteriales</taxon>
        <taxon>Sphingobacteriaceae</taxon>
        <taxon>Sphingobacterium</taxon>
    </lineage>
</organism>
<dbReference type="InterPro" id="IPR036942">
    <property type="entry name" value="Beta-barrel_TonB_sf"/>
</dbReference>
<name>A0A6N8KUF8_9SPHI</name>
<evidence type="ECO:0000259" key="11">
    <source>
        <dbReference type="Pfam" id="PF00593"/>
    </source>
</evidence>
<dbReference type="SUPFAM" id="SSF56935">
    <property type="entry name" value="Porins"/>
    <property type="match status" value="1"/>
</dbReference>
<evidence type="ECO:0000313" key="13">
    <source>
        <dbReference type="EMBL" id="MVZ60706.1"/>
    </source>
</evidence>
<dbReference type="NCBIfam" id="TIGR04057">
    <property type="entry name" value="SusC_RagA_signa"/>
    <property type="match status" value="1"/>
</dbReference>
<dbReference type="EMBL" id="WSQA01000001">
    <property type="protein sequence ID" value="MVZ60706.1"/>
    <property type="molecule type" value="Genomic_DNA"/>
</dbReference>